<gene>
    <name evidence="2" type="ORF">pdam_00002545</name>
</gene>
<dbReference type="PANTHER" id="PTHR13582">
    <property type="entry name" value="M-PHASE PHOSPHOPROTEIN 6"/>
    <property type="match status" value="1"/>
</dbReference>
<dbReference type="GO" id="GO:0000460">
    <property type="term" value="P:maturation of 5.8S rRNA"/>
    <property type="evidence" value="ECO:0007669"/>
    <property type="project" value="TreeGrafter"/>
</dbReference>
<dbReference type="Proteomes" id="UP000275408">
    <property type="component" value="Unassembled WGS sequence"/>
</dbReference>
<dbReference type="OrthoDB" id="20403at2759"/>
<accession>A0A3M6TRW8</accession>
<feature type="region of interest" description="Disordered" evidence="1">
    <location>
        <begin position="148"/>
        <end position="183"/>
    </location>
</feature>
<keyword evidence="3" id="KW-1185">Reference proteome</keyword>
<comment type="caution">
    <text evidence="2">The sequence shown here is derived from an EMBL/GenBank/DDBJ whole genome shotgun (WGS) entry which is preliminary data.</text>
</comment>
<organism evidence="2 3">
    <name type="scientific">Pocillopora damicornis</name>
    <name type="common">Cauliflower coral</name>
    <name type="synonym">Millepora damicornis</name>
    <dbReference type="NCBI Taxonomy" id="46731"/>
    <lineage>
        <taxon>Eukaryota</taxon>
        <taxon>Metazoa</taxon>
        <taxon>Cnidaria</taxon>
        <taxon>Anthozoa</taxon>
        <taxon>Hexacorallia</taxon>
        <taxon>Scleractinia</taxon>
        <taxon>Astrocoeniina</taxon>
        <taxon>Pocilloporidae</taxon>
        <taxon>Pocillopora</taxon>
    </lineage>
</organism>
<evidence type="ECO:0000313" key="2">
    <source>
        <dbReference type="EMBL" id="RMX44163.1"/>
    </source>
</evidence>
<dbReference type="PANTHER" id="PTHR13582:SF0">
    <property type="entry name" value="M-PHASE PHOSPHOPROTEIN 6"/>
    <property type="match status" value="1"/>
</dbReference>
<protein>
    <recommendedName>
        <fullName evidence="4">M-phase phosphoprotein 6</fullName>
    </recommendedName>
</protein>
<sequence length="183" mass="21557">YNSERLVTKLKSNMAAEVPQQPVKKTLSKNLMEMKFMKRKAETDYRRQLEEERQRAIEESHWVLNGQEQEDRSCIEFEPSYVHCEELYPNGRMSFKNFNPTVEKMFKEMIAEEDLAQSEAREREETVSDEEMAQRYENLVGTVAKKFTTKRKRSSIGTTCEPDSPCSNQPSKKMKHGFMKPRD</sequence>
<name>A0A3M6TRW8_POCDA</name>
<evidence type="ECO:0008006" key="4">
    <source>
        <dbReference type="Google" id="ProtNLM"/>
    </source>
</evidence>
<feature type="non-terminal residue" evidence="2">
    <location>
        <position position="1"/>
    </location>
</feature>
<reference evidence="2 3" key="1">
    <citation type="journal article" date="2018" name="Sci. Rep.">
        <title>Comparative analysis of the Pocillopora damicornis genome highlights role of immune system in coral evolution.</title>
        <authorList>
            <person name="Cunning R."/>
            <person name="Bay R.A."/>
            <person name="Gillette P."/>
            <person name="Baker A.C."/>
            <person name="Traylor-Knowles N."/>
        </authorList>
    </citation>
    <scope>NUCLEOTIDE SEQUENCE [LARGE SCALE GENOMIC DNA]</scope>
    <source>
        <strain evidence="2">RSMAS</strain>
        <tissue evidence="2">Whole animal</tissue>
    </source>
</reference>
<dbReference type="EMBL" id="RCHS01003049">
    <property type="protein sequence ID" value="RMX44163.1"/>
    <property type="molecule type" value="Genomic_DNA"/>
</dbReference>
<dbReference type="InterPro" id="IPR019324">
    <property type="entry name" value="MPP6"/>
</dbReference>
<dbReference type="Pfam" id="PF10175">
    <property type="entry name" value="MPP6"/>
    <property type="match status" value="1"/>
</dbReference>
<evidence type="ECO:0000256" key="1">
    <source>
        <dbReference type="SAM" id="MobiDB-lite"/>
    </source>
</evidence>
<feature type="compositionally biased region" description="Basic residues" evidence="1">
    <location>
        <begin position="172"/>
        <end position="183"/>
    </location>
</feature>
<proteinExistence type="predicted"/>
<dbReference type="AlphaFoldDB" id="A0A3M6TRW8"/>
<dbReference type="STRING" id="46731.A0A3M6TRW8"/>
<evidence type="ECO:0000313" key="3">
    <source>
        <dbReference type="Proteomes" id="UP000275408"/>
    </source>
</evidence>